<accession>A0ABS9VPL6</accession>
<keyword evidence="2" id="KW-1185">Reference proteome</keyword>
<sequence length="78" mass="8835">MKIDELKLRLGQILAEEEGDGAVDWQNVAGLSSQLLGELQLPMPLIVNEYLRGAERRRQDGVYGHAQRSQLLHFLRGH</sequence>
<reference evidence="1 2" key="1">
    <citation type="submission" date="2022-03" db="EMBL/GenBank/DDBJ databases">
        <authorList>
            <person name="Jo J.-H."/>
            <person name="Im W.-T."/>
        </authorList>
    </citation>
    <scope>NUCLEOTIDE SEQUENCE [LARGE SCALE GENOMIC DNA]</scope>
    <source>
        <strain evidence="1 2">SM33</strain>
    </source>
</reference>
<comment type="caution">
    <text evidence="1">The sequence shown here is derived from an EMBL/GenBank/DDBJ whole genome shotgun (WGS) entry which is preliminary data.</text>
</comment>
<gene>
    <name evidence="1" type="ORF">LZ016_12440</name>
</gene>
<organism evidence="1 2">
    <name type="scientific">Sphingomonas telluris</name>
    <dbReference type="NCBI Taxonomy" id="2907998"/>
    <lineage>
        <taxon>Bacteria</taxon>
        <taxon>Pseudomonadati</taxon>
        <taxon>Pseudomonadota</taxon>
        <taxon>Alphaproteobacteria</taxon>
        <taxon>Sphingomonadales</taxon>
        <taxon>Sphingomonadaceae</taxon>
        <taxon>Sphingomonas</taxon>
    </lineage>
</organism>
<proteinExistence type="predicted"/>
<name>A0ABS9VPL6_9SPHN</name>
<evidence type="ECO:0000313" key="2">
    <source>
        <dbReference type="Proteomes" id="UP001203058"/>
    </source>
</evidence>
<dbReference type="Proteomes" id="UP001203058">
    <property type="component" value="Unassembled WGS sequence"/>
</dbReference>
<evidence type="ECO:0000313" key="1">
    <source>
        <dbReference type="EMBL" id="MCH8616902.1"/>
    </source>
</evidence>
<dbReference type="RefSeq" id="WP_241447783.1">
    <property type="nucleotide sequence ID" value="NZ_JAKZHW010000002.1"/>
</dbReference>
<protein>
    <submittedName>
        <fullName evidence="1">Uncharacterized protein</fullName>
    </submittedName>
</protein>
<dbReference type="EMBL" id="JAKZHW010000002">
    <property type="protein sequence ID" value="MCH8616902.1"/>
    <property type="molecule type" value="Genomic_DNA"/>
</dbReference>